<gene>
    <name evidence="3" type="ORF">F2P44_07035</name>
</gene>
<evidence type="ECO:0000313" key="3">
    <source>
        <dbReference type="EMBL" id="NHZ79029.1"/>
    </source>
</evidence>
<dbReference type="Pfam" id="PF02493">
    <property type="entry name" value="MORN"/>
    <property type="match status" value="4"/>
</dbReference>
<keyword evidence="4" id="KW-1185">Reference proteome</keyword>
<dbReference type="PANTHER" id="PTHR23084">
    <property type="entry name" value="PHOSPHATIDYLINOSITOL-4-PHOSPHATE 5-KINASE RELATED"/>
    <property type="match status" value="1"/>
</dbReference>
<evidence type="ECO:0000256" key="1">
    <source>
        <dbReference type="ARBA" id="ARBA00022737"/>
    </source>
</evidence>
<dbReference type="Proteomes" id="UP000621455">
    <property type="component" value="Unassembled WGS sequence"/>
</dbReference>
<name>A0ABX0N1B3_9BURK</name>
<dbReference type="SMART" id="SM00698">
    <property type="entry name" value="MORN"/>
    <property type="match status" value="4"/>
</dbReference>
<comment type="caution">
    <text evidence="3">The sequence shown here is derived from an EMBL/GenBank/DDBJ whole genome shotgun (WGS) entry which is preliminary data.</text>
</comment>
<protein>
    <recommendedName>
        <fullName evidence="5">TonB C-terminal domain-containing protein</fullName>
    </recommendedName>
</protein>
<accession>A0ABX0N1B3</accession>
<dbReference type="SUPFAM" id="SSF82185">
    <property type="entry name" value="Histone H3 K4-specific methyltransferase SET7/9 N-terminal domain"/>
    <property type="match status" value="1"/>
</dbReference>
<reference evidence="3 4" key="1">
    <citation type="submission" date="2019-10" db="EMBL/GenBank/DDBJ databases">
        <title>Taxonomy of Antarctic Massilia spp.: description of Massilia rubra sp. nov., Massilia aquatica sp. nov., Massilia mucilaginosa sp. nov., Massilia frigida sp. nov. isolated from streams, lakes and regoliths.</title>
        <authorList>
            <person name="Holochova P."/>
            <person name="Sedlacek I."/>
            <person name="Kralova S."/>
            <person name="Maslanova I."/>
            <person name="Busse H.-J."/>
            <person name="Stankova E."/>
            <person name="Vrbovska V."/>
            <person name="Kovarovic V."/>
            <person name="Bartak M."/>
            <person name="Svec P."/>
            <person name="Pantucek R."/>
        </authorList>
    </citation>
    <scope>NUCLEOTIDE SEQUENCE [LARGE SCALE GENOMIC DNA]</scope>
    <source>
        <strain evidence="3 4">CCM 8695</strain>
    </source>
</reference>
<evidence type="ECO:0008006" key="5">
    <source>
        <dbReference type="Google" id="ProtNLM"/>
    </source>
</evidence>
<dbReference type="InterPro" id="IPR003409">
    <property type="entry name" value="MORN"/>
</dbReference>
<feature type="region of interest" description="Disordered" evidence="2">
    <location>
        <begin position="167"/>
        <end position="191"/>
    </location>
</feature>
<proteinExistence type="predicted"/>
<sequence>MKEPDMPSLLRHILMLALVLPVVAGGAETCKLGYPPVDNIKIRWQGPCKDGYAHGKGIVEARKDGEVSMLYEGMVERGMPNGRGYITLSSGTEYSGEFRNGLAHGKGVSVDQFGARYNGEWKHFKRDGNGSMVYTLGGRYDGEWKDDDFHGHGVALYASGRRVEGEFIDGRPAGSPAPPASLESPRKHSLKEEVPHIGTNIPRRMVEGSVVPFNASYAQLSEQQRRLVRSWYRMLDDSDEPPYPLRGTGGIFRTIQELNARDPAEGVLTMVVMVDSEGNAQSVDVYLSPNPYMTKLAAYVAMKEKYQAARCSGKPCAMPFPYAIKFTSTLL</sequence>
<keyword evidence="1" id="KW-0677">Repeat</keyword>
<dbReference type="PANTHER" id="PTHR23084:SF263">
    <property type="entry name" value="MORN REPEAT-CONTAINING PROTEIN 1"/>
    <property type="match status" value="1"/>
</dbReference>
<evidence type="ECO:0000256" key="2">
    <source>
        <dbReference type="SAM" id="MobiDB-lite"/>
    </source>
</evidence>
<organism evidence="3 4">
    <name type="scientific">Massilia frigida</name>
    <dbReference type="NCBI Taxonomy" id="2609281"/>
    <lineage>
        <taxon>Bacteria</taxon>
        <taxon>Pseudomonadati</taxon>
        <taxon>Pseudomonadota</taxon>
        <taxon>Betaproteobacteria</taxon>
        <taxon>Burkholderiales</taxon>
        <taxon>Oxalobacteraceae</taxon>
        <taxon>Telluria group</taxon>
        <taxon>Massilia</taxon>
    </lineage>
</organism>
<dbReference type="EMBL" id="WHJG01000005">
    <property type="protein sequence ID" value="NHZ79029.1"/>
    <property type="molecule type" value="Genomic_DNA"/>
</dbReference>
<dbReference type="Gene3D" id="2.20.110.10">
    <property type="entry name" value="Histone H3 K4-specific methyltransferase SET7/9 N-terminal domain"/>
    <property type="match status" value="2"/>
</dbReference>
<evidence type="ECO:0000313" key="4">
    <source>
        <dbReference type="Proteomes" id="UP000621455"/>
    </source>
</evidence>